<dbReference type="InterPro" id="IPR050727">
    <property type="entry name" value="GH43_arabinanases"/>
</dbReference>
<evidence type="ECO:0000256" key="10">
    <source>
        <dbReference type="SAM" id="SignalP"/>
    </source>
</evidence>
<dbReference type="Pfam" id="PF04616">
    <property type="entry name" value="Glyco_hydro_43"/>
    <property type="match status" value="1"/>
</dbReference>
<evidence type="ECO:0000256" key="5">
    <source>
        <dbReference type="ARBA" id="ARBA00022801"/>
    </source>
</evidence>
<dbReference type="EMBL" id="MBAD02002532">
    <property type="protein sequence ID" value="RLN46879.1"/>
    <property type="molecule type" value="Genomic_DNA"/>
</dbReference>
<comment type="caution">
    <text evidence="12">The sequence shown here is derived from an EMBL/GenBank/DDBJ whole genome shotgun (WGS) entry which is preliminary data.</text>
</comment>
<dbReference type="UniPathway" id="UPA00667"/>
<evidence type="ECO:0000313" key="11">
    <source>
        <dbReference type="EMBL" id="RLN46879.1"/>
    </source>
</evidence>
<feature type="signal peptide" evidence="10">
    <location>
        <begin position="1"/>
        <end position="20"/>
    </location>
</feature>
<evidence type="ECO:0000313" key="14">
    <source>
        <dbReference type="Proteomes" id="UP000284657"/>
    </source>
</evidence>
<evidence type="ECO:0000256" key="8">
    <source>
        <dbReference type="PIRSR" id="PIRSR606710-1"/>
    </source>
</evidence>
<evidence type="ECO:0000256" key="1">
    <source>
        <dbReference type="ARBA" id="ARBA00000375"/>
    </source>
</evidence>
<dbReference type="GO" id="GO:0046558">
    <property type="term" value="F:arabinan endo-1,5-alpha-L-arabinosidase activity"/>
    <property type="evidence" value="ECO:0007669"/>
    <property type="project" value="UniProtKB-EC"/>
</dbReference>
<sequence length="321" mass="34511">MVRFLSMLAGLPFLASLVSGYANPKACSGVCTNAHDPSIIRRDDGTYFRFSTGGKVAVHTAPDITGPWKYEGAAIPDGSSIDLKGNDDLWAPDVQKVGDYYYLYYSVSSFGTQDSAIGVARSKTMDVGSWEDGGSTGITSDKSKAYNAIDPNLIEVDGAFHVSFGSYWQGIYQTSMRDPPILSSGTPAQIGFTSNSEVLEAPYIFKDGEFFYLFTSKGSCCGYDKTRPAKGKEYRVLVCRSSTATGGFVDKDGVACAKDGGTVVLESHGNVYGPGGQGVYNDPTNGPILYYHYVDTTVGYADGDKRFGWNTIDFSSGWPVV</sequence>
<proteinExistence type="inferred from homology"/>
<evidence type="ECO:0000256" key="7">
    <source>
        <dbReference type="ARBA" id="ARBA00042202"/>
    </source>
</evidence>
<gene>
    <name evidence="11" type="ORF">BBJ29_002880</name>
    <name evidence="12" type="ORF">BBP00_00009678</name>
</gene>
<dbReference type="EMBL" id="MBDO02000789">
    <property type="protein sequence ID" value="RLN52266.1"/>
    <property type="molecule type" value="Genomic_DNA"/>
</dbReference>
<keyword evidence="10" id="KW-0732">Signal</keyword>
<dbReference type="PIRSF" id="PIRSF026534">
    <property type="entry name" value="Endo_alpha-L-arabinosidase"/>
    <property type="match status" value="1"/>
</dbReference>
<dbReference type="SUPFAM" id="SSF75005">
    <property type="entry name" value="Arabinanase/levansucrase/invertase"/>
    <property type="match status" value="1"/>
</dbReference>
<dbReference type="InterPro" id="IPR023296">
    <property type="entry name" value="Glyco_hydro_beta-prop_sf"/>
</dbReference>
<protein>
    <recommendedName>
        <fullName evidence="4">arabinan endo-1,5-alpha-L-arabinosidase</fullName>
        <ecNumber evidence="4">3.2.1.99</ecNumber>
    </recommendedName>
    <alternativeName>
        <fullName evidence="7">Endo-1,5-alpha-L-arabinanase A</fullName>
    </alternativeName>
</protein>
<organism evidence="12 13">
    <name type="scientific">Phytophthora kernoviae</name>
    <dbReference type="NCBI Taxonomy" id="325452"/>
    <lineage>
        <taxon>Eukaryota</taxon>
        <taxon>Sar</taxon>
        <taxon>Stramenopiles</taxon>
        <taxon>Oomycota</taxon>
        <taxon>Peronosporomycetes</taxon>
        <taxon>Peronosporales</taxon>
        <taxon>Peronosporaceae</taxon>
        <taxon>Phytophthora</taxon>
    </lineage>
</organism>
<evidence type="ECO:0000256" key="9">
    <source>
        <dbReference type="PIRSR" id="PIRSR606710-2"/>
    </source>
</evidence>
<reference evidence="13 14" key="1">
    <citation type="submission" date="2018-07" db="EMBL/GenBank/DDBJ databases">
        <title>Genome sequencing of oomycete isolates from Chile give support for New Zealand origin for Phytophthora kernoviae and make available the first Nothophytophthora sp. genome.</title>
        <authorList>
            <person name="Studholme D.J."/>
            <person name="Sanfuentes E."/>
            <person name="Panda P."/>
            <person name="Hill R."/>
            <person name="Sambles C."/>
            <person name="Grant M."/>
            <person name="Williams N.M."/>
            <person name="Mcdougal R.L."/>
        </authorList>
    </citation>
    <scope>NUCLEOTIDE SEQUENCE [LARGE SCALE GENOMIC DNA]</scope>
    <source>
        <strain evidence="12">Chile6</strain>
        <strain evidence="11">Chile7</strain>
    </source>
</reference>
<dbReference type="OrthoDB" id="91206at2759"/>
<feature type="site" description="Important for catalytic activity, responsible for pKa modulation of the active site Glu and correct orientation of both the proton donor and substrate" evidence="9">
    <location>
        <position position="150"/>
    </location>
</feature>
<dbReference type="EC" id="3.2.1.99" evidence="4"/>
<keyword evidence="5" id="KW-0378">Hydrolase</keyword>
<comment type="catalytic activity">
    <reaction evidence="1">
        <text>Endohydrolysis of (1-&gt;5)-alpha-arabinofuranosidic linkages in (1-&gt;5)-arabinans.</text>
        <dbReference type="EC" id="3.2.1.99"/>
    </reaction>
</comment>
<dbReference type="InterPro" id="IPR016840">
    <property type="entry name" value="Glyco_hydro_43_endo_a_Ara-ase"/>
</dbReference>
<dbReference type="GO" id="GO:0031222">
    <property type="term" value="P:arabinan catabolic process"/>
    <property type="evidence" value="ECO:0007669"/>
    <property type="project" value="UniProtKB-UniPathway"/>
</dbReference>
<feature type="chain" id="PRO_5033377250" description="arabinan endo-1,5-alpha-L-arabinosidase" evidence="10">
    <location>
        <begin position="21"/>
        <end position="321"/>
    </location>
</feature>
<evidence type="ECO:0000256" key="6">
    <source>
        <dbReference type="ARBA" id="ARBA00023295"/>
    </source>
</evidence>
<name>A0A3F2RD59_9STRA</name>
<accession>A0A3F2RD59</accession>
<feature type="active site" description="Proton acceptor" evidence="8">
    <location>
        <position position="36"/>
    </location>
</feature>
<comment type="pathway">
    <text evidence="2">Glycan metabolism; L-arabinan degradation.</text>
</comment>
<evidence type="ECO:0000256" key="3">
    <source>
        <dbReference type="ARBA" id="ARBA00009865"/>
    </source>
</evidence>
<dbReference type="InterPro" id="IPR006710">
    <property type="entry name" value="Glyco_hydro_43"/>
</dbReference>
<evidence type="ECO:0000256" key="2">
    <source>
        <dbReference type="ARBA" id="ARBA00004834"/>
    </source>
</evidence>
<evidence type="ECO:0000313" key="12">
    <source>
        <dbReference type="EMBL" id="RLN52266.1"/>
    </source>
</evidence>
<dbReference type="Proteomes" id="UP000277300">
    <property type="component" value="Unassembled WGS sequence"/>
</dbReference>
<dbReference type="Gene3D" id="2.115.10.20">
    <property type="entry name" value="Glycosyl hydrolase domain, family 43"/>
    <property type="match status" value="1"/>
</dbReference>
<comment type="similarity">
    <text evidence="3">Belongs to the glycosyl hydrolase 43 family.</text>
</comment>
<evidence type="ECO:0000256" key="4">
    <source>
        <dbReference type="ARBA" id="ARBA00012586"/>
    </source>
</evidence>
<dbReference type="PANTHER" id="PTHR43301:SF3">
    <property type="entry name" value="ARABINAN ENDO-1,5-ALPHA-L-ARABINOSIDASE A-RELATED"/>
    <property type="match status" value="1"/>
</dbReference>
<keyword evidence="6" id="KW-0326">Glycosidase</keyword>
<dbReference type="CDD" id="cd18831">
    <property type="entry name" value="GH43_AnAbnA-like"/>
    <property type="match status" value="1"/>
</dbReference>
<dbReference type="AlphaFoldDB" id="A0A3F2RD59"/>
<dbReference type="Proteomes" id="UP000284657">
    <property type="component" value="Unassembled WGS sequence"/>
</dbReference>
<dbReference type="PANTHER" id="PTHR43301">
    <property type="entry name" value="ARABINAN ENDO-1,5-ALPHA-L-ARABINOSIDASE"/>
    <property type="match status" value="1"/>
</dbReference>
<feature type="active site" description="Proton donor" evidence="8">
    <location>
        <position position="200"/>
    </location>
</feature>
<evidence type="ECO:0000313" key="13">
    <source>
        <dbReference type="Proteomes" id="UP000277300"/>
    </source>
</evidence>